<dbReference type="EMBL" id="FCOK02000018">
    <property type="protein sequence ID" value="SAL34451.1"/>
    <property type="molecule type" value="Genomic_DNA"/>
</dbReference>
<dbReference type="InterPro" id="IPR002878">
    <property type="entry name" value="ChsH2_C"/>
</dbReference>
<evidence type="ECO:0000259" key="1">
    <source>
        <dbReference type="Pfam" id="PF01796"/>
    </source>
</evidence>
<name>A0A158GRJ5_9BURK</name>
<organism evidence="2 3">
    <name type="scientific">Caballeronia udeis</name>
    <dbReference type="NCBI Taxonomy" id="1232866"/>
    <lineage>
        <taxon>Bacteria</taxon>
        <taxon>Pseudomonadati</taxon>
        <taxon>Pseudomonadota</taxon>
        <taxon>Betaproteobacteria</taxon>
        <taxon>Burkholderiales</taxon>
        <taxon>Burkholderiaceae</taxon>
        <taxon>Caballeronia</taxon>
    </lineage>
</organism>
<dbReference type="RefSeq" id="WP_062086087.1">
    <property type="nucleotide sequence ID" value="NZ_FCOK02000018.1"/>
</dbReference>
<dbReference type="SUPFAM" id="SSF50249">
    <property type="entry name" value="Nucleic acid-binding proteins"/>
    <property type="match status" value="1"/>
</dbReference>
<dbReference type="Pfam" id="PF01796">
    <property type="entry name" value="OB_ChsH2_C"/>
    <property type="match status" value="1"/>
</dbReference>
<proteinExistence type="predicted"/>
<protein>
    <recommendedName>
        <fullName evidence="1">ChsH2 C-terminal OB-fold domain-containing protein</fullName>
    </recommendedName>
</protein>
<dbReference type="OrthoDB" id="8771453at2"/>
<evidence type="ECO:0000313" key="3">
    <source>
        <dbReference type="Proteomes" id="UP000054683"/>
    </source>
</evidence>
<dbReference type="PANTHER" id="PTHR34075">
    <property type="entry name" value="BLR3430 PROTEIN"/>
    <property type="match status" value="1"/>
</dbReference>
<dbReference type="AlphaFoldDB" id="A0A158GRJ5"/>
<dbReference type="Proteomes" id="UP000054683">
    <property type="component" value="Unassembled WGS sequence"/>
</dbReference>
<reference evidence="2 3" key="1">
    <citation type="submission" date="2016-01" db="EMBL/GenBank/DDBJ databases">
        <authorList>
            <person name="Oliw E.H."/>
        </authorList>
    </citation>
    <scope>NUCLEOTIDE SEQUENCE [LARGE SCALE GENOMIC DNA]</scope>
    <source>
        <strain evidence="2">LMG 27134</strain>
    </source>
</reference>
<gene>
    <name evidence="2" type="ORF">AWB69_03156</name>
</gene>
<dbReference type="InterPro" id="IPR052513">
    <property type="entry name" value="Thioester_dehydratase-like"/>
</dbReference>
<dbReference type="PANTHER" id="PTHR34075:SF5">
    <property type="entry name" value="BLR3430 PROTEIN"/>
    <property type="match status" value="1"/>
</dbReference>
<evidence type="ECO:0000313" key="2">
    <source>
        <dbReference type="EMBL" id="SAL34451.1"/>
    </source>
</evidence>
<feature type="domain" description="ChsH2 C-terminal OB-fold" evidence="1">
    <location>
        <begin position="59"/>
        <end position="120"/>
    </location>
</feature>
<sequence>MEDSKPAALSPATSYTRVRDDGSAYLEGSKCRACGTRFLGERENCARCGARGFIETYSLGEHGHLYNYTIVYRSYPGIKVPFISAIVDLDDGTVVKGNLLDIEPDPSALAFGMPVRMVFRGAELANADGLGYLAHFFVPA</sequence>
<accession>A0A158GRJ5</accession>
<dbReference type="InterPro" id="IPR012340">
    <property type="entry name" value="NA-bd_OB-fold"/>
</dbReference>